<dbReference type="SUPFAM" id="SSF54909">
    <property type="entry name" value="Dimeric alpha+beta barrel"/>
    <property type="match status" value="1"/>
</dbReference>
<comment type="caution">
    <text evidence="1">The sequence shown here is derived from an EMBL/GenBank/DDBJ whole genome shotgun (WGS) entry which is preliminary data.</text>
</comment>
<gene>
    <name evidence="1" type="ORF">HKK74_00215</name>
</gene>
<dbReference type="EMBL" id="JABVEC010000001">
    <property type="protein sequence ID" value="MBC6463927.1"/>
    <property type="molecule type" value="Genomic_DNA"/>
</dbReference>
<organism evidence="1 2">
    <name type="scientific">Actinomadura alba</name>
    <dbReference type="NCBI Taxonomy" id="406431"/>
    <lineage>
        <taxon>Bacteria</taxon>
        <taxon>Bacillati</taxon>
        <taxon>Actinomycetota</taxon>
        <taxon>Actinomycetes</taxon>
        <taxon>Streptosporangiales</taxon>
        <taxon>Thermomonosporaceae</taxon>
        <taxon>Actinomadura</taxon>
    </lineage>
</organism>
<accession>A0ABR7LGG2</accession>
<dbReference type="Proteomes" id="UP000805614">
    <property type="component" value="Unassembled WGS sequence"/>
</dbReference>
<dbReference type="InterPro" id="IPR011008">
    <property type="entry name" value="Dimeric_a/b-barrel"/>
</dbReference>
<sequence length="132" mass="15159">MLRSPWRAGPAAQADGPVLVSVTDFTARRLLDLPGIARAGYRLRRDWPELEGAVGMWLWTSPLERRTGSVSVWTDEKALRGFVKSPLHVDIMRKYRRRGSIRAMTWPAERSDLAEVWRASRRRLMADTRVEA</sequence>
<reference evidence="1 2" key="1">
    <citation type="submission" date="2020-06" db="EMBL/GenBank/DDBJ databases">
        <title>Actinomadura xiongansis sp. nov., isolated from soil of Baiyangdian.</title>
        <authorList>
            <person name="Zhang X."/>
        </authorList>
    </citation>
    <scope>NUCLEOTIDE SEQUENCE [LARGE SCALE GENOMIC DNA]</scope>
    <source>
        <strain evidence="1 2">HBUM206468</strain>
    </source>
</reference>
<protein>
    <recommendedName>
        <fullName evidence="3">DUF3291 domain-containing protein</fullName>
    </recommendedName>
</protein>
<evidence type="ECO:0000313" key="2">
    <source>
        <dbReference type="Proteomes" id="UP000805614"/>
    </source>
</evidence>
<evidence type="ECO:0000313" key="1">
    <source>
        <dbReference type="EMBL" id="MBC6463927.1"/>
    </source>
</evidence>
<name>A0ABR7LGG2_9ACTN</name>
<proteinExistence type="predicted"/>
<evidence type="ECO:0008006" key="3">
    <source>
        <dbReference type="Google" id="ProtNLM"/>
    </source>
</evidence>
<keyword evidence="2" id="KW-1185">Reference proteome</keyword>